<sequence length="369" mass="43286">MLSIIIPVYNVEKYLEQCLESIISDWTDQKPLIEVLIINDGSRDRSGEISDYYAKKYSFIRVIHQANMGVAAARNTGMEAANGEWLYFVDSDDYLTTGAMDILLRRCAESADNDIVLFDAWKNVGEKEFAWEHFGKEATWDDKQKIRALQKGVLYFPGLSTKVPLAAPWDKVYKREFLLRKGIHFQTELKVLDDMIFNMEAFGAADKISYYKDKIYHYRMVPDSITNSYKPDRVEQDSKVWKYLEAYMEKIFRQDKWEQEEKDGFIQAYYCRIIKSFSICCRLCFFNPRNKNKLKNKLKYVKEVLKTTPYKEAFHKVRLKNAEWKLKIVILMGRCQLSWGIYLLHLAENSNILACVGCALPYIDNPKKK</sequence>
<keyword evidence="1" id="KW-0328">Glycosyltransferase</keyword>
<dbReference type="Gene3D" id="3.90.550.10">
    <property type="entry name" value="Spore Coat Polysaccharide Biosynthesis Protein SpsA, Chain A"/>
    <property type="match status" value="1"/>
</dbReference>
<dbReference type="AlphaFoldDB" id="A0A9X5GS01"/>
<dbReference type="OrthoDB" id="9802649at2"/>
<dbReference type="GO" id="GO:0016757">
    <property type="term" value="F:glycosyltransferase activity"/>
    <property type="evidence" value="ECO:0007669"/>
    <property type="project" value="UniProtKB-KW"/>
</dbReference>
<dbReference type="InterPro" id="IPR001173">
    <property type="entry name" value="Glyco_trans_2-like"/>
</dbReference>
<protein>
    <submittedName>
        <fullName evidence="4">Glycosyltransferase</fullName>
    </submittedName>
</protein>
<keyword evidence="2" id="KW-0808">Transferase</keyword>
<dbReference type="CDD" id="cd00761">
    <property type="entry name" value="Glyco_tranf_GTA_type"/>
    <property type="match status" value="1"/>
</dbReference>
<reference evidence="4" key="1">
    <citation type="submission" date="2018-09" db="EMBL/GenBank/DDBJ databases">
        <title>Murine metabolic-syndrome-specific gut microbial biobank.</title>
        <authorList>
            <person name="Liu C."/>
        </authorList>
    </citation>
    <scope>NUCLEOTIDE SEQUENCE</scope>
    <source>
        <strain evidence="4">D42-62</strain>
    </source>
</reference>
<feature type="domain" description="Glycosyltransferase 2-like" evidence="3">
    <location>
        <begin position="3"/>
        <end position="127"/>
    </location>
</feature>
<organism evidence="4 5">
    <name type="scientific">Parablautia muri</name>
    <dbReference type="NCBI Taxonomy" id="2320879"/>
    <lineage>
        <taxon>Bacteria</taxon>
        <taxon>Bacillati</taxon>
        <taxon>Bacillota</taxon>
        <taxon>Clostridia</taxon>
        <taxon>Lachnospirales</taxon>
        <taxon>Lachnospiraceae</taxon>
        <taxon>Parablautia</taxon>
    </lineage>
</organism>
<keyword evidence="5" id="KW-1185">Reference proteome</keyword>
<comment type="caution">
    <text evidence="4">The sequence shown here is derived from an EMBL/GenBank/DDBJ whole genome shotgun (WGS) entry which is preliminary data.</text>
</comment>
<dbReference type="Proteomes" id="UP001154420">
    <property type="component" value="Unassembled WGS sequence"/>
</dbReference>
<evidence type="ECO:0000256" key="2">
    <source>
        <dbReference type="ARBA" id="ARBA00022679"/>
    </source>
</evidence>
<dbReference type="EMBL" id="QZDT01000010">
    <property type="protein sequence ID" value="NBJ92666.1"/>
    <property type="molecule type" value="Genomic_DNA"/>
</dbReference>
<dbReference type="PANTHER" id="PTHR22916">
    <property type="entry name" value="GLYCOSYLTRANSFERASE"/>
    <property type="match status" value="1"/>
</dbReference>
<dbReference type="RefSeq" id="WP_160559753.1">
    <property type="nucleotide sequence ID" value="NZ_QZDT01000010.1"/>
</dbReference>
<name>A0A9X5GS01_9FIRM</name>
<dbReference type="InterPro" id="IPR029044">
    <property type="entry name" value="Nucleotide-diphossugar_trans"/>
</dbReference>
<gene>
    <name evidence="4" type="ORF">D5281_08685</name>
</gene>
<evidence type="ECO:0000259" key="3">
    <source>
        <dbReference type="Pfam" id="PF00535"/>
    </source>
</evidence>
<dbReference type="SUPFAM" id="SSF53448">
    <property type="entry name" value="Nucleotide-diphospho-sugar transferases"/>
    <property type="match status" value="1"/>
</dbReference>
<evidence type="ECO:0000313" key="4">
    <source>
        <dbReference type="EMBL" id="NBJ92666.1"/>
    </source>
</evidence>
<evidence type="ECO:0000256" key="1">
    <source>
        <dbReference type="ARBA" id="ARBA00022676"/>
    </source>
</evidence>
<evidence type="ECO:0000313" key="5">
    <source>
        <dbReference type="Proteomes" id="UP001154420"/>
    </source>
</evidence>
<dbReference type="PANTHER" id="PTHR22916:SF51">
    <property type="entry name" value="GLYCOSYLTRANSFERASE EPSH-RELATED"/>
    <property type="match status" value="1"/>
</dbReference>
<dbReference type="Pfam" id="PF00535">
    <property type="entry name" value="Glycos_transf_2"/>
    <property type="match status" value="1"/>
</dbReference>
<proteinExistence type="predicted"/>
<accession>A0A9X5GS01</accession>